<sequence length="164" mass="18584">MNKIVVLKAGKKILTFKIKSPKNSKKGETDIFIDSGKGLYFDKIVAGNYFTEFTQPTHTINSISWHGYFLHINKNVLSSPVIHLKDYSDKVAKLPHLGSINAKEPFPFPVFSLWLPKNMSLKDIGKTNKDNSKSIYSEIKASENKRLDFFVCPKSISANKFLKT</sequence>
<evidence type="ECO:0000313" key="2">
    <source>
        <dbReference type="Proteomes" id="UP000006866"/>
    </source>
</evidence>
<reference evidence="1 2" key="2">
    <citation type="journal article" date="2011" name="Stand. Genomic Sci.">
        <title>Complete genome sequence of the extremely halophilic Halanaerobium praevalens type strain (GSL).</title>
        <authorList>
            <person name="Ivanova N."/>
            <person name="Sikorski J."/>
            <person name="Chertkov O."/>
            <person name="Nolan M."/>
            <person name="Lucas S."/>
            <person name="Hammon N."/>
            <person name="Deshpande S."/>
            <person name="Cheng J.F."/>
            <person name="Tapia R."/>
            <person name="Han C."/>
            <person name="Goodwin L."/>
            <person name="Pitluck S."/>
            <person name="Huntemann M."/>
            <person name="Liolios K."/>
            <person name="Pagani I."/>
            <person name="Mavromatis K."/>
            <person name="Ovchinikova G."/>
            <person name="Pati A."/>
            <person name="Chen A."/>
            <person name="Palaniappan K."/>
            <person name="Land M."/>
            <person name="Hauser L."/>
            <person name="Brambilla E.M."/>
            <person name="Kannan K.P."/>
            <person name="Rohde M."/>
            <person name="Tindall B.J."/>
            <person name="Goker M."/>
            <person name="Detter J.C."/>
            <person name="Woyke T."/>
            <person name="Bristow J."/>
            <person name="Eisen J.A."/>
            <person name="Markowitz V."/>
            <person name="Hugenholtz P."/>
            <person name="Kyrpides N.C."/>
            <person name="Klenk H.P."/>
            <person name="Lapidus A."/>
        </authorList>
    </citation>
    <scope>NUCLEOTIDE SEQUENCE [LARGE SCALE GENOMIC DNA]</scope>
    <source>
        <strain evidence="2">ATCC 33744 / DSM 2228 / GSL</strain>
    </source>
</reference>
<keyword evidence="2" id="KW-1185">Reference proteome</keyword>
<name>E3DR01_HALPG</name>
<dbReference type="OrthoDB" id="2989239at2"/>
<dbReference type="KEGG" id="hpk:Hprae_1865"/>
<evidence type="ECO:0000313" key="1">
    <source>
        <dbReference type="EMBL" id="ADO77990.1"/>
    </source>
</evidence>
<protein>
    <submittedName>
        <fullName evidence="1">Uncharacterized protein</fullName>
    </submittedName>
</protein>
<organism evidence="1 2">
    <name type="scientific">Halanaerobium praevalens (strain ATCC 33744 / DSM 2228 / GSL)</name>
    <dbReference type="NCBI Taxonomy" id="572479"/>
    <lineage>
        <taxon>Bacteria</taxon>
        <taxon>Bacillati</taxon>
        <taxon>Bacillota</taxon>
        <taxon>Clostridia</taxon>
        <taxon>Halanaerobiales</taxon>
        <taxon>Halanaerobiaceae</taxon>
        <taxon>Halanaerobium</taxon>
    </lineage>
</organism>
<reference evidence="2" key="1">
    <citation type="submission" date="2010-10" db="EMBL/GenBank/DDBJ databases">
        <title>The complete genome of Halanaerobium praevalens DSM 2228.</title>
        <authorList>
            <consortium name="US DOE Joint Genome Institute (JGI-PGF)"/>
            <person name="Lucas S."/>
            <person name="Copeland A."/>
            <person name="Lapidus A."/>
            <person name="Glavina del Rio T."/>
            <person name="Dalin E."/>
            <person name="Tice H."/>
            <person name="Bruce D."/>
            <person name="Goodwin L."/>
            <person name="Pitluck S."/>
            <person name="Kyrpides N."/>
            <person name="Mavromatis K."/>
            <person name="Ivanova N."/>
            <person name="Ovchinnikova G."/>
            <person name="Chertkov O."/>
            <person name="Detter J.C."/>
            <person name="Han C."/>
            <person name="Larimer F."/>
            <person name="Land M."/>
            <person name="Hauser L."/>
            <person name="Markowitz V."/>
            <person name="Cheng J.-F."/>
            <person name="Hugenholtz P."/>
            <person name="Woyke T."/>
            <person name="Wu D."/>
            <person name="Tindall B."/>
            <person name="Pomrenke H.G."/>
            <person name="Brambilla E."/>
            <person name="Klenk H.-P."/>
            <person name="Eisen J.A."/>
        </authorList>
    </citation>
    <scope>NUCLEOTIDE SEQUENCE [LARGE SCALE GENOMIC DNA]</scope>
    <source>
        <strain evidence="2">ATCC 33744 / DSM 2228 / GSL</strain>
    </source>
</reference>
<dbReference type="PATRIC" id="fig|572479.3.peg.1899"/>
<accession>E3DR01</accession>
<dbReference type="RefSeq" id="WP_014554007.1">
    <property type="nucleotide sequence ID" value="NC_017455.1"/>
</dbReference>
<proteinExistence type="predicted"/>
<dbReference type="eggNOG" id="ENOG50344B0">
    <property type="taxonomic scope" value="Bacteria"/>
</dbReference>
<dbReference type="EMBL" id="CP002175">
    <property type="protein sequence ID" value="ADO77990.1"/>
    <property type="molecule type" value="Genomic_DNA"/>
</dbReference>
<dbReference type="Proteomes" id="UP000006866">
    <property type="component" value="Chromosome"/>
</dbReference>
<dbReference type="AlphaFoldDB" id="E3DR01"/>
<gene>
    <name evidence="1" type="ordered locus">Hprae_1865</name>
</gene>
<dbReference type="HOGENOM" id="CLU_1616724_0_0_9"/>